<dbReference type="InterPro" id="IPR054327">
    <property type="entry name" value="His-kinase-like_sensor"/>
</dbReference>
<dbReference type="Pfam" id="PF02518">
    <property type="entry name" value="HATPase_c"/>
    <property type="match status" value="1"/>
</dbReference>
<keyword evidence="3" id="KW-1133">Transmembrane helix</keyword>
<evidence type="ECO:0000256" key="2">
    <source>
        <dbReference type="ARBA" id="ARBA00012438"/>
    </source>
</evidence>
<dbReference type="InterPro" id="IPR004358">
    <property type="entry name" value="Sig_transdc_His_kin-like_C"/>
</dbReference>
<comment type="caution">
    <text evidence="5">The sequence shown here is derived from an EMBL/GenBank/DDBJ whole genome shotgun (WGS) entry which is preliminary data.</text>
</comment>
<evidence type="ECO:0000259" key="4">
    <source>
        <dbReference type="PROSITE" id="PS50109"/>
    </source>
</evidence>
<dbReference type="EC" id="2.7.13.3" evidence="2"/>
<dbReference type="EMBL" id="VTOX01000008">
    <property type="protein sequence ID" value="NKE67880.1"/>
    <property type="molecule type" value="Genomic_DNA"/>
</dbReference>
<dbReference type="Gene3D" id="3.30.565.10">
    <property type="entry name" value="Histidine kinase-like ATPase, C-terminal domain"/>
    <property type="match status" value="1"/>
</dbReference>
<dbReference type="PROSITE" id="PS50109">
    <property type="entry name" value="HIS_KIN"/>
    <property type="match status" value="1"/>
</dbReference>
<dbReference type="InterPro" id="IPR003594">
    <property type="entry name" value="HATPase_dom"/>
</dbReference>
<dbReference type="CDD" id="cd12915">
    <property type="entry name" value="PDC2_DGC_like"/>
    <property type="match status" value="1"/>
</dbReference>
<organism evidence="5 6">
    <name type="scientific">Ramlibacter lithotrophicus</name>
    <dbReference type="NCBI Taxonomy" id="2606681"/>
    <lineage>
        <taxon>Bacteria</taxon>
        <taxon>Pseudomonadati</taxon>
        <taxon>Pseudomonadota</taxon>
        <taxon>Betaproteobacteria</taxon>
        <taxon>Burkholderiales</taxon>
        <taxon>Comamonadaceae</taxon>
        <taxon>Ramlibacter</taxon>
    </lineage>
</organism>
<dbReference type="PRINTS" id="PR00344">
    <property type="entry name" value="BCTRLSENSOR"/>
</dbReference>
<dbReference type="InterPro" id="IPR036890">
    <property type="entry name" value="HATPase_C_sf"/>
</dbReference>
<dbReference type="RefSeq" id="WP_168109014.1">
    <property type="nucleotide sequence ID" value="NZ_VTOX01000008.1"/>
</dbReference>
<keyword evidence="3" id="KW-0812">Transmembrane</keyword>
<proteinExistence type="predicted"/>
<feature type="domain" description="Histidine kinase" evidence="4">
    <location>
        <begin position="338"/>
        <end position="557"/>
    </location>
</feature>
<dbReference type="SMART" id="SM00387">
    <property type="entry name" value="HATPase_c"/>
    <property type="match status" value="1"/>
</dbReference>
<dbReference type="AlphaFoldDB" id="A0A7X6DIN2"/>
<dbReference type="GO" id="GO:0000155">
    <property type="term" value="F:phosphorelay sensor kinase activity"/>
    <property type="evidence" value="ECO:0007669"/>
    <property type="project" value="InterPro"/>
</dbReference>
<dbReference type="PANTHER" id="PTHR43065:SF49">
    <property type="entry name" value="HISTIDINE KINASE"/>
    <property type="match status" value="1"/>
</dbReference>
<dbReference type="InterPro" id="IPR005467">
    <property type="entry name" value="His_kinase_dom"/>
</dbReference>
<dbReference type="SUPFAM" id="SSF47384">
    <property type="entry name" value="Homodimeric domain of signal transducing histidine kinase"/>
    <property type="match status" value="1"/>
</dbReference>
<dbReference type="Gene3D" id="3.30.450.20">
    <property type="entry name" value="PAS domain"/>
    <property type="match status" value="2"/>
</dbReference>
<feature type="transmembrane region" description="Helical" evidence="3">
    <location>
        <begin position="12"/>
        <end position="34"/>
    </location>
</feature>
<dbReference type="Gene3D" id="1.10.287.130">
    <property type="match status" value="1"/>
</dbReference>
<dbReference type="Pfam" id="PF22588">
    <property type="entry name" value="dCache_1_like"/>
    <property type="match status" value="1"/>
</dbReference>
<dbReference type="InterPro" id="IPR036097">
    <property type="entry name" value="HisK_dim/P_sf"/>
</dbReference>
<dbReference type="Proteomes" id="UP000521868">
    <property type="component" value="Unassembled WGS sequence"/>
</dbReference>
<name>A0A7X6DIN2_9BURK</name>
<gene>
    <name evidence="5" type="ORF">RAMLITH_18830</name>
</gene>
<comment type="catalytic activity">
    <reaction evidence="1">
        <text>ATP + protein L-histidine = ADP + protein N-phospho-L-histidine.</text>
        <dbReference type="EC" id="2.7.13.3"/>
    </reaction>
</comment>
<protein>
    <recommendedName>
        <fullName evidence="2">histidine kinase</fullName>
        <ecNumber evidence="2">2.7.13.3</ecNumber>
    </recommendedName>
</protein>
<keyword evidence="6" id="KW-1185">Reference proteome</keyword>
<dbReference type="SUPFAM" id="SSF55874">
    <property type="entry name" value="ATPase domain of HSP90 chaperone/DNA topoisomerase II/histidine kinase"/>
    <property type="match status" value="1"/>
</dbReference>
<keyword evidence="3" id="KW-0472">Membrane</keyword>
<sequence length="558" mass="60668">MGLSRPRWATRASVAILAATFGLWMALLAVVALLQWNERQALLQEATLRGAATTALLQAHTANTFRAVDNVLVEVAKTLERDNLARHDAGLRNEMRKRLAFMPYVRAIFVIGPSGFIQHDTDHPATPDVSLADRPYFRQYLDGDAPLTPVSAPMLSRSGTGWFVAVTHRIGRGPDFRGVAVAAIQLAYFSDLYQKVGVAEGSEILLFHRDGRLIAQYPGTSGRVGESYARSPLFRDHLGRASWGTYLEQSGPWPHARIFNYAALDEVPLVVAQAQDMSEHLAVWRRWAIVGAAGLLLLLGAMMAGASQYLRARQDRQRQQERLLQGEKMEALGQLTGSIAHDFGNILGVLATNISLIRKLGADPRIAAALGRAERAVGNGTVLTRQLMSFSRKRELEVVDCDANAAIASVLALLEHAAGPHCKLAFEPGSLARPCRLDRAQFETALINLVVNARQAVEGQGRITIRTRSASGEDLHLTAASHQQRFVCVSVVDDGKGMPDEVRRRAVEPFFTTKGEGGTGFGLAQAYSMMEQLGGDLAIESRVGAGTSIHLCFPEAPA</sequence>
<feature type="transmembrane region" description="Helical" evidence="3">
    <location>
        <begin position="287"/>
        <end position="310"/>
    </location>
</feature>
<reference evidence="5 6" key="1">
    <citation type="journal article" date="2020" name="Nature">
        <title>Bacterial chemolithoautotrophy via manganese oxidation.</title>
        <authorList>
            <person name="Yu H."/>
            <person name="Leadbetter J.R."/>
        </authorList>
    </citation>
    <scope>NUCLEOTIDE SEQUENCE [LARGE SCALE GENOMIC DNA]</scope>
    <source>
        <strain evidence="5 6">RBP-1</strain>
    </source>
</reference>
<evidence type="ECO:0000313" key="6">
    <source>
        <dbReference type="Proteomes" id="UP000521868"/>
    </source>
</evidence>
<accession>A0A7X6DIN2</accession>
<evidence type="ECO:0000313" key="5">
    <source>
        <dbReference type="EMBL" id="NKE67880.1"/>
    </source>
</evidence>
<evidence type="ECO:0000256" key="1">
    <source>
        <dbReference type="ARBA" id="ARBA00000085"/>
    </source>
</evidence>
<dbReference type="CDD" id="cd12914">
    <property type="entry name" value="PDC1_DGC_like"/>
    <property type="match status" value="1"/>
</dbReference>
<dbReference type="PANTHER" id="PTHR43065">
    <property type="entry name" value="SENSOR HISTIDINE KINASE"/>
    <property type="match status" value="1"/>
</dbReference>
<evidence type="ECO:0000256" key="3">
    <source>
        <dbReference type="SAM" id="Phobius"/>
    </source>
</evidence>